<gene>
    <name evidence="2" type="ORF">AV530_010789</name>
</gene>
<proteinExistence type="predicted"/>
<feature type="compositionally biased region" description="Basic and acidic residues" evidence="1">
    <location>
        <begin position="45"/>
        <end position="55"/>
    </location>
</feature>
<reference evidence="2 3" key="1">
    <citation type="submission" date="2016-02" db="EMBL/GenBank/DDBJ databases">
        <title>Band-tailed pigeon sequencing and assembly.</title>
        <authorList>
            <person name="Soares A.E."/>
            <person name="Novak B.J."/>
            <person name="Rice E.S."/>
            <person name="O'Connell B."/>
            <person name="Chang D."/>
            <person name="Weber S."/>
            <person name="Shapiro B."/>
        </authorList>
    </citation>
    <scope>NUCLEOTIDE SEQUENCE [LARGE SCALE GENOMIC DNA]</scope>
    <source>
        <strain evidence="2">BTP2013</strain>
        <tissue evidence="2">Blood</tissue>
    </source>
</reference>
<evidence type="ECO:0000313" key="3">
    <source>
        <dbReference type="Proteomes" id="UP000190648"/>
    </source>
</evidence>
<name>A0A1V4K7Q7_PATFA</name>
<accession>A0A1V4K7Q7</accession>
<dbReference type="AlphaFoldDB" id="A0A1V4K7Q7"/>
<keyword evidence="3" id="KW-1185">Reference proteome</keyword>
<protein>
    <submittedName>
        <fullName evidence="2">Uncharacterized protein</fullName>
    </submittedName>
</protein>
<dbReference type="EMBL" id="LSYS01004200">
    <property type="protein sequence ID" value="OPJ80479.1"/>
    <property type="molecule type" value="Genomic_DNA"/>
</dbReference>
<dbReference type="Proteomes" id="UP000190648">
    <property type="component" value="Unassembled WGS sequence"/>
</dbReference>
<feature type="region of interest" description="Disordered" evidence="1">
    <location>
        <begin position="33"/>
        <end position="74"/>
    </location>
</feature>
<organism evidence="2 3">
    <name type="scientific">Patagioenas fasciata monilis</name>
    <dbReference type="NCBI Taxonomy" id="372326"/>
    <lineage>
        <taxon>Eukaryota</taxon>
        <taxon>Metazoa</taxon>
        <taxon>Chordata</taxon>
        <taxon>Craniata</taxon>
        <taxon>Vertebrata</taxon>
        <taxon>Euteleostomi</taxon>
        <taxon>Archelosauria</taxon>
        <taxon>Archosauria</taxon>
        <taxon>Dinosauria</taxon>
        <taxon>Saurischia</taxon>
        <taxon>Theropoda</taxon>
        <taxon>Coelurosauria</taxon>
        <taxon>Aves</taxon>
        <taxon>Neognathae</taxon>
        <taxon>Neoaves</taxon>
        <taxon>Columbimorphae</taxon>
        <taxon>Columbiformes</taxon>
        <taxon>Columbidae</taxon>
        <taxon>Patagioenas</taxon>
    </lineage>
</organism>
<evidence type="ECO:0000256" key="1">
    <source>
        <dbReference type="SAM" id="MobiDB-lite"/>
    </source>
</evidence>
<sequence length="74" mass="7800">MGTRAAKRDPERTPQRLHVVLDPLALLAQLGHGAGPLSLPGPCGLDRRGARDPSGRRGVGASSRGCRQHSGPWN</sequence>
<comment type="caution">
    <text evidence="2">The sequence shown here is derived from an EMBL/GenBank/DDBJ whole genome shotgun (WGS) entry which is preliminary data.</text>
</comment>
<evidence type="ECO:0000313" key="2">
    <source>
        <dbReference type="EMBL" id="OPJ80479.1"/>
    </source>
</evidence>